<dbReference type="AlphaFoldDB" id="A0AAU9VH41"/>
<dbReference type="GO" id="GO:0051287">
    <property type="term" value="F:NAD binding"/>
    <property type="evidence" value="ECO:0007669"/>
    <property type="project" value="InterPro"/>
</dbReference>
<name>A0AAU9VH41_9FIRM</name>
<dbReference type="SUPFAM" id="SSF51735">
    <property type="entry name" value="NAD(P)-binding Rossmann-fold domains"/>
    <property type="match status" value="1"/>
</dbReference>
<dbReference type="EMBL" id="OW659496">
    <property type="protein sequence ID" value="CAH2762208.1"/>
    <property type="molecule type" value="Genomic_DNA"/>
</dbReference>
<dbReference type="Pfam" id="PF00389">
    <property type="entry name" value="2-Hacid_dh"/>
    <property type="match status" value="1"/>
</dbReference>
<keyword evidence="2 4" id="KW-0560">Oxidoreductase</keyword>
<dbReference type="SUPFAM" id="SSF52283">
    <property type="entry name" value="Formate/glycerate dehydrogenase catalytic domain-like"/>
    <property type="match status" value="1"/>
</dbReference>
<evidence type="ECO:0000256" key="2">
    <source>
        <dbReference type="ARBA" id="ARBA00023002"/>
    </source>
</evidence>
<dbReference type="Proteomes" id="UP001154095">
    <property type="component" value="Chromosome"/>
</dbReference>
<keyword evidence="9" id="KW-1185">Reference proteome</keyword>
<sequence>MYKFIVFNVREEERELTLDWAKRNNVEVTMAEGQLSMDNIHMVEGFDGLSTSQNTKLEPEMYSILKGYGIKQIAQRSAGFDYYDLDLATENGLIITNVPSYSPESIAEFSVTSALSLIRKLRVIEEKTRQHDFRWQPQIRAGLLKEMTVGVVGTGHIGRKSAELFSAFGAKVLAFDVYQNEEAKQYVTYVDSVEELVSMSDVVSLHVPATKDNHHQFNAEMFRKFKPNAYFINAARGSVVDTKALIEALNQGHLAGAALDTYENESPFIPKNFSNQTIEDELFLEVLNHEKILFTPHIAHYTDVSVRNIMEFALTSVLEILETGTTANRVN</sequence>
<feature type="domain" description="D-isomer specific 2-hydroxyacid dehydrogenase catalytic" evidence="5">
    <location>
        <begin position="7"/>
        <end position="331"/>
    </location>
</feature>
<evidence type="ECO:0000313" key="9">
    <source>
        <dbReference type="Proteomes" id="UP001154095"/>
    </source>
</evidence>
<evidence type="ECO:0000256" key="4">
    <source>
        <dbReference type="RuleBase" id="RU003719"/>
    </source>
</evidence>
<dbReference type="RefSeq" id="WP_254006412.1">
    <property type="nucleotide sequence ID" value="NZ_OW659477.1"/>
</dbReference>
<proteinExistence type="inferred from homology"/>
<reference evidence="8" key="1">
    <citation type="submission" date="2022-04" db="EMBL/GenBank/DDBJ databases">
        <authorList>
            <person name="Forde T."/>
        </authorList>
    </citation>
    <scope>NUCLEOTIDE SEQUENCE</scope>
    <source>
        <strain evidence="8">A18Y016a</strain>
        <strain evidence="7">A18Y020d</strain>
    </source>
</reference>
<evidence type="ECO:0000256" key="3">
    <source>
        <dbReference type="ARBA" id="ARBA00023027"/>
    </source>
</evidence>
<evidence type="ECO:0000259" key="6">
    <source>
        <dbReference type="Pfam" id="PF02826"/>
    </source>
</evidence>
<comment type="similarity">
    <text evidence="1 4">Belongs to the D-isomer specific 2-hydroxyacid dehydrogenase family.</text>
</comment>
<evidence type="ECO:0000259" key="5">
    <source>
        <dbReference type="Pfam" id="PF00389"/>
    </source>
</evidence>
<dbReference type="InterPro" id="IPR006139">
    <property type="entry name" value="D-isomer_2_OHA_DH_cat_dom"/>
</dbReference>
<feature type="domain" description="D-isomer specific 2-hydroxyacid dehydrogenase NAD-binding" evidence="6">
    <location>
        <begin position="112"/>
        <end position="299"/>
    </location>
</feature>
<dbReference type="PANTHER" id="PTHR43026:SF1">
    <property type="entry name" value="2-HYDROXYACID DEHYDROGENASE HOMOLOG 1-RELATED"/>
    <property type="match status" value="1"/>
</dbReference>
<dbReference type="EC" id="1.1.1.28" evidence="8"/>
<evidence type="ECO:0000313" key="7">
    <source>
        <dbReference type="EMBL" id="CAH2762208.1"/>
    </source>
</evidence>
<dbReference type="GO" id="GO:0008720">
    <property type="term" value="F:D-lactate dehydrogenase (NAD+) activity"/>
    <property type="evidence" value="ECO:0007669"/>
    <property type="project" value="UniProtKB-EC"/>
</dbReference>
<accession>A0AAU9VH41</accession>
<dbReference type="PROSITE" id="PS00065">
    <property type="entry name" value="D_2_HYDROXYACID_DH_1"/>
    <property type="match status" value="1"/>
</dbReference>
<dbReference type="InterPro" id="IPR006140">
    <property type="entry name" value="D-isomer_DH_NAD-bd"/>
</dbReference>
<dbReference type="NCBIfam" id="NF006374">
    <property type="entry name" value="PRK08605.1"/>
    <property type="match status" value="1"/>
</dbReference>
<dbReference type="Pfam" id="PF02826">
    <property type="entry name" value="2-Hacid_dh_C"/>
    <property type="match status" value="1"/>
</dbReference>
<evidence type="ECO:0000313" key="8">
    <source>
        <dbReference type="EMBL" id="CAH2762236.1"/>
    </source>
</evidence>
<evidence type="ECO:0000256" key="1">
    <source>
        <dbReference type="ARBA" id="ARBA00005854"/>
    </source>
</evidence>
<dbReference type="CDD" id="cd12186">
    <property type="entry name" value="LDH"/>
    <property type="match status" value="1"/>
</dbReference>
<dbReference type="Gene3D" id="3.40.50.720">
    <property type="entry name" value="NAD(P)-binding Rossmann-like Domain"/>
    <property type="match status" value="2"/>
</dbReference>
<dbReference type="EMBL" id="OW659477">
    <property type="protein sequence ID" value="CAH2762236.1"/>
    <property type="molecule type" value="Genomic_DNA"/>
</dbReference>
<gene>
    <name evidence="8" type="primary">ldhD_2</name>
    <name evidence="7" type="synonym">ldhD_1</name>
    <name evidence="8" type="ORF">ERYAMS2_01102</name>
    <name evidence="7" type="ORF">ERYAMS_00808</name>
</gene>
<dbReference type="InterPro" id="IPR058205">
    <property type="entry name" value="D-LDH-like"/>
</dbReference>
<keyword evidence="3" id="KW-0520">NAD</keyword>
<dbReference type="PROSITE" id="PS00671">
    <property type="entry name" value="D_2_HYDROXYACID_DH_3"/>
    <property type="match status" value="1"/>
</dbReference>
<organism evidence="8 10">
    <name type="scientific">Erysipelothrix amsterdamensis</name>
    <dbReference type="NCBI Taxonomy" id="2929157"/>
    <lineage>
        <taxon>Bacteria</taxon>
        <taxon>Bacillati</taxon>
        <taxon>Bacillota</taxon>
        <taxon>Erysipelotrichia</taxon>
        <taxon>Erysipelotrichales</taxon>
        <taxon>Erysipelotrichaceae</taxon>
        <taxon>Erysipelothrix</taxon>
    </lineage>
</organism>
<dbReference type="InterPro" id="IPR036291">
    <property type="entry name" value="NAD(P)-bd_dom_sf"/>
</dbReference>
<dbReference type="InterPro" id="IPR029752">
    <property type="entry name" value="D-isomer_DH_CS1"/>
</dbReference>
<protein>
    <submittedName>
        <fullName evidence="8">D-2-hydroxyacid dehydrogenase</fullName>
        <ecNumber evidence="8">1.1.1.28</ecNumber>
    </submittedName>
</protein>
<dbReference type="PANTHER" id="PTHR43026">
    <property type="entry name" value="2-HYDROXYACID DEHYDROGENASE HOMOLOG 1-RELATED"/>
    <property type="match status" value="1"/>
</dbReference>
<dbReference type="Proteomes" id="UP001154111">
    <property type="component" value="Chromosome"/>
</dbReference>
<dbReference type="InterPro" id="IPR029753">
    <property type="entry name" value="D-isomer_DH_CS"/>
</dbReference>
<evidence type="ECO:0000313" key="10">
    <source>
        <dbReference type="Proteomes" id="UP001154111"/>
    </source>
</evidence>